<keyword evidence="2" id="KW-1185">Reference proteome</keyword>
<gene>
    <name evidence="1" type="ORF">P154DRAFT_142746</name>
</gene>
<sequence>MRTMVSQRQTSHVSLLCVRQCLLCILLCMRATCGGVFLTVHCSISARLHAHALHRQNLPPARHKPSILHADSNLVSAQQTSPSPSPVLGSVTRSWNVGQCCQTRHSVGL</sequence>
<proteinExistence type="predicted"/>
<name>A0A6A5WK58_9PLEO</name>
<dbReference type="Proteomes" id="UP000799779">
    <property type="component" value="Unassembled WGS sequence"/>
</dbReference>
<accession>A0A6A5WK58</accession>
<reference evidence="1" key="1">
    <citation type="journal article" date="2020" name="Stud. Mycol.">
        <title>101 Dothideomycetes genomes: a test case for predicting lifestyles and emergence of pathogens.</title>
        <authorList>
            <person name="Haridas S."/>
            <person name="Albert R."/>
            <person name="Binder M."/>
            <person name="Bloem J."/>
            <person name="Labutti K."/>
            <person name="Salamov A."/>
            <person name="Andreopoulos B."/>
            <person name="Baker S."/>
            <person name="Barry K."/>
            <person name="Bills G."/>
            <person name="Bluhm B."/>
            <person name="Cannon C."/>
            <person name="Castanera R."/>
            <person name="Culley D."/>
            <person name="Daum C."/>
            <person name="Ezra D."/>
            <person name="Gonzalez J."/>
            <person name="Henrissat B."/>
            <person name="Kuo A."/>
            <person name="Liang C."/>
            <person name="Lipzen A."/>
            <person name="Lutzoni F."/>
            <person name="Magnuson J."/>
            <person name="Mondo S."/>
            <person name="Nolan M."/>
            <person name="Ohm R."/>
            <person name="Pangilinan J."/>
            <person name="Park H.-J."/>
            <person name="Ramirez L."/>
            <person name="Alfaro M."/>
            <person name="Sun H."/>
            <person name="Tritt A."/>
            <person name="Yoshinaga Y."/>
            <person name="Zwiers L.-H."/>
            <person name="Turgeon B."/>
            <person name="Goodwin S."/>
            <person name="Spatafora J."/>
            <person name="Crous P."/>
            <person name="Grigoriev I."/>
        </authorList>
    </citation>
    <scope>NUCLEOTIDE SEQUENCE</scope>
    <source>
        <strain evidence="1">CBS 123094</strain>
    </source>
</reference>
<dbReference type="EMBL" id="ML977578">
    <property type="protein sequence ID" value="KAF2002223.1"/>
    <property type="molecule type" value="Genomic_DNA"/>
</dbReference>
<evidence type="ECO:0000313" key="1">
    <source>
        <dbReference type="EMBL" id="KAF2002223.1"/>
    </source>
</evidence>
<organism evidence="1 2">
    <name type="scientific">Amniculicola lignicola CBS 123094</name>
    <dbReference type="NCBI Taxonomy" id="1392246"/>
    <lineage>
        <taxon>Eukaryota</taxon>
        <taxon>Fungi</taxon>
        <taxon>Dikarya</taxon>
        <taxon>Ascomycota</taxon>
        <taxon>Pezizomycotina</taxon>
        <taxon>Dothideomycetes</taxon>
        <taxon>Pleosporomycetidae</taxon>
        <taxon>Pleosporales</taxon>
        <taxon>Amniculicolaceae</taxon>
        <taxon>Amniculicola</taxon>
    </lineage>
</organism>
<dbReference type="AlphaFoldDB" id="A0A6A5WK58"/>
<evidence type="ECO:0000313" key="2">
    <source>
        <dbReference type="Proteomes" id="UP000799779"/>
    </source>
</evidence>
<protein>
    <submittedName>
        <fullName evidence="1">Uncharacterized protein</fullName>
    </submittedName>
</protein>